<accession>A0AAD7PVR4</accession>
<gene>
    <name evidence="3" type="ORF">O6P43_007969</name>
</gene>
<proteinExistence type="predicted"/>
<evidence type="ECO:0000256" key="2">
    <source>
        <dbReference type="SAM" id="SignalP"/>
    </source>
</evidence>
<evidence type="ECO:0000256" key="1">
    <source>
        <dbReference type="SAM" id="MobiDB-lite"/>
    </source>
</evidence>
<name>A0AAD7PVR4_QUISA</name>
<feature type="region of interest" description="Disordered" evidence="1">
    <location>
        <begin position="131"/>
        <end position="176"/>
    </location>
</feature>
<dbReference type="Proteomes" id="UP001163823">
    <property type="component" value="Chromosome 4"/>
</dbReference>
<dbReference type="EMBL" id="JARAOO010000004">
    <property type="protein sequence ID" value="KAJ7969658.1"/>
    <property type="molecule type" value="Genomic_DNA"/>
</dbReference>
<feature type="compositionally biased region" description="Basic and acidic residues" evidence="1">
    <location>
        <begin position="143"/>
        <end position="168"/>
    </location>
</feature>
<feature type="chain" id="PRO_5042118004" evidence="2">
    <location>
        <begin position="22"/>
        <end position="211"/>
    </location>
</feature>
<sequence>MVLLNLIRMMAWGSWLSVSQGIAEDTSDLVSGFATVGDGLSESVDYPNEYWDRPKNKKKKASKHESNKYVVSDDKGECLQSKTHSGGDFSFPPSLKDGQLVQAGSSKSRWSNNCNAVIIETDDHLDALRSRDSTASTLSKSGYAERDNAKLEEDEKSGTAREDPRASLDDEEEAAVQEQVRQIKAHEEEFEIFNHKIVHRKNRHVLNYVFI</sequence>
<reference evidence="3" key="1">
    <citation type="journal article" date="2023" name="Science">
        <title>Elucidation of the pathway for biosynthesis of saponin adjuvants from the soapbark tree.</title>
        <authorList>
            <person name="Reed J."/>
            <person name="Orme A."/>
            <person name="El-Demerdash A."/>
            <person name="Owen C."/>
            <person name="Martin L.B.B."/>
            <person name="Misra R.C."/>
            <person name="Kikuchi S."/>
            <person name="Rejzek M."/>
            <person name="Martin A.C."/>
            <person name="Harkess A."/>
            <person name="Leebens-Mack J."/>
            <person name="Louveau T."/>
            <person name="Stephenson M.J."/>
            <person name="Osbourn A."/>
        </authorList>
    </citation>
    <scope>NUCLEOTIDE SEQUENCE</scope>
    <source>
        <strain evidence="3">S10</strain>
    </source>
</reference>
<keyword evidence="2" id="KW-0732">Signal</keyword>
<comment type="caution">
    <text evidence="3">The sequence shown here is derived from an EMBL/GenBank/DDBJ whole genome shotgun (WGS) entry which is preliminary data.</text>
</comment>
<dbReference type="AlphaFoldDB" id="A0AAD7PVR4"/>
<organism evidence="3 4">
    <name type="scientific">Quillaja saponaria</name>
    <name type="common">Soap bark tree</name>
    <dbReference type="NCBI Taxonomy" id="32244"/>
    <lineage>
        <taxon>Eukaryota</taxon>
        <taxon>Viridiplantae</taxon>
        <taxon>Streptophyta</taxon>
        <taxon>Embryophyta</taxon>
        <taxon>Tracheophyta</taxon>
        <taxon>Spermatophyta</taxon>
        <taxon>Magnoliopsida</taxon>
        <taxon>eudicotyledons</taxon>
        <taxon>Gunneridae</taxon>
        <taxon>Pentapetalae</taxon>
        <taxon>rosids</taxon>
        <taxon>fabids</taxon>
        <taxon>Fabales</taxon>
        <taxon>Quillajaceae</taxon>
        <taxon>Quillaja</taxon>
    </lineage>
</organism>
<protein>
    <submittedName>
        <fullName evidence="3">Pkinase domain-containing protein</fullName>
    </submittedName>
</protein>
<feature type="signal peptide" evidence="2">
    <location>
        <begin position="1"/>
        <end position="21"/>
    </location>
</feature>
<keyword evidence="4" id="KW-1185">Reference proteome</keyword>
<evidence type="ECO:0000313" key="4">
    <source>
        <dbReference type="Proteomes" id="UP001163823"/>
    </source>
</evidence>
<dbReference type="KEGG" id="qsa:O6P43_007969"/>
<evidence type="ECO:0000313" key="3">
    <source>
        <dbReference type="EMBL" id="KAJ7969658.1"/>
    </source>
</evidence>